<organism evidence="10 11">
    <name type="scientific">Paractinoplanes durhamensis</name>
    <dbReference type="NCBI Taxonomy" id="113563"/>
    <lineage>
        <taxon>Bacteria</taxon>
        <taxon>Bacillati</taxon>
        <taxon>Actinomycetota</taxon>
        <taxon>Actinomycetes</taxon>
        <taxon>Micromonosporales</taxon>
        <taxon>Micromonosporaceae</taxon>
        <taxon>Paractinoplanes</taxon>
    </lineage>
</organism>
<comment type="subunit">
    <text evidence="3">Homodimer.</text>
</comment>
<keyword evidence="4" id="KW-0964">Secreted</keyword>
<evidence type="ECO:0000256" key="2">
    <source>
        <dbReference type="ARBA" id="ARBA00010472"/>
    </source>
</evidence>
<keyword evidence="11" id="KW-1185">Reference proteome</keyword>
<comment type="caution">
    <text evidence="10">The sequence shown here is derived from an EMBL/GenBank/DDBJ whole genome shotgun (WGS) entry which is preliminary data.</text>
</comment>
<accession>A0ABQ3Z3J4</accession>
<dbReference type="InterPro" id="IPR036819">
    <property type="entry name" value="Subtilisin_inhibitor-like_sf"/>
</dbReference>
<evidence type="ECO:0000259" key="9">
    <source>
        <dbReference type="Pfam" id="PF00720"/>
    </source>
</evidence>
<comment type="similarity">
    <text evidence="2 8">Belongs to the protease inhibitor I16 (SSI) family.</text>
</comment>
<dbReference type="InterPro" id="IPR023549">
    <property type="entry name" value="Subtilisin_inhibitor"/>
</dbReference>
<evidence type="ECO:0000256" key="7">
    <source>
        <dbReference type="ARBA" id="ARBA00023157"/>
    </source>
</evidence>
<protein>
    <recommendedName>
        <fullName evidence="9">Subtilisin inhibitor domain-containing protein</fullName>
    </recommendedName>
</protein>
<keyword evidence="7" id="KW-1015">Disulfide bond</keyword>
<gene>
    <name evidence="10" type="ORF">Adu01nite_57500</name>
</gene>
<evidence type="ECO:0000256" key="5">
    <source>
        <dbReference type="ARBA" id="ARBA00022690"/>
    </source>
</evidence>
<dbReference type="PRINTS" id="PR00294">
    <property type="entry name" value="SSBTLNINHBTR"/>
</dbReference>
<sequence>MAYAVKVTKSGRELTMINTVLALAASAALVAGGAADGPRDHPGGYGSSKLTLSYMADSGFADAVKLECDPAGGGHPHPDLACAELALVDGQVDRIEPARNACFLIYAPVTAEITGDWRGVPVTWSHKFGNMCEMRRATGALFDF</sequence>
<dbReference type="InterPro" id="IPR000691">
    <property type="entry name" value="Prot_inh_I16_SSI"/>
</dbReference>
<evidence type="ECO:0000256" key="4">
    <source>
        <dbReference type="ARBA" id="ARBA00022525"/>
    </source>
</evidence>
<dbReference type="EMBL" id="BOML01000046">
    <property type="protein sequence ID" value="GIE04400.1"/>
    <property type="molecule type" value="Genomic_DNA"/>
</dbReference>
<dbReference type="Pfam" id="PF00720">
    <property type="entry name" value="SSI"/>
    <property type="match status" value="1"/>
</dbReference>
<reference evidence="10 11" key="1">
    <citation type="submission" date="2021-01" db="EMBL/GenBank/DDBJ databases">
        <title>Whole genome shotgun sequence of Actinoplanes durhamensis NBRC 14914.</title>
        <authorList>
            <person name="Komaki H."/>
            <person name="Tamura T."/>
        </authorList>
    </citation>
    <scope>NUCLEOTIDE SEQUENCE [LARGE SCALE GENOMIC DNA]</scope>
    <source>
        <strain evidence="10 11">NBRC 14914</strain>
    </source>
</reference>
<evidence type="ECO:0000313" key="10">
    <source>
        <dbReference type="EMBL" id="GIE04400.1"/>
    </source>
</evidence>
<evidence type="ECO:0000256" key="3">
    <source>
        <dbReference type="ARBA" id="ARBA00011738"/>
    </source>
</evidence>
<dbReference type="Proteomes" id="UP000637628">
    <property type="component" value="Unassembled WGS sequence"/>
</dbReference>
<dbReference type="Gene3D" id="3.30.350.10">
    <property type="entry name" value="Subtilisin inhibitor-like"/>
    <property type="match status" value="1"/>
</dbReference>
<dbReference type="PROSITE" id="PS00999">
    <property type="entry name" value="SSI"/>
    <property type="match status" value="1"/>
</dbReference>
<keyword evidence="6 8" id="KW-0722">Serine protease inhibitor</keyword>
<name>A0ABQ3Z3J4_9ACTN</name>
<comment type="subcellular location">
    <subcellularLocation>
        <location evidence="1">Secreted</location>
    </subcellularLocation>
</comment>
<dbReference type="InterPro" id="IPR020054">
    <property type="entry name" value="Prot_inh_SSI_I16_CS"/>
</dbReference>
<evidence type="ECO:0000256" key="1">
    <source>
        <dbReference type="ARBA" id="ARBA00004613"/>
    </source>
</evidence>
<feature type="domain" description="Subtilisin inhibitor" evidence="9">
    <location>
        <begin position="61"/>
        <end position="130"/>
    </location>
</feature>
<evidence type="ECO:0000313" key="11">
    <source>
        <dbReference type="Proteomes" id="UP000637628"/>
    </source>
</evidence>
<evidence type="ECO:0000256" key="8">
    <source>
        <dbReference type="RuleBase" id="RU003471"/>
    </source>
</evidence>
<dbReference type="SUPFAM" id="SSF55399">
    <property type="entry name" value="Subtilisin inhibitor"/>
    <property type="match status" value="1"/>
</dbReference>
<proteinExistence type="inferred from homology"/>
<evidence type="ECO:0000256" key="6">
    <source>
        <dbReference type="ARBA" id="ARBA00022900"/>
    </source>
</evidence>
<keyword evidence="5 8" id="KW-0646">Protease inhibitor</keyword>